<evidence type="ECO:0000313" key="2">
    <source>
        <dbReference type="EMBL" id="GAG00186.1"/>
    </source>
</evidence>
<proteinExistence type="predicted"/>
<name>X0VI11_9ZZZZ</name>
<accession>X0VI11</accession>
<gene>
    <name evidence="2" type="ORF">S01H1_45361</name>
</gene>
<evidence type="ECO:0000256" key="1">
    <source>
        <dbReference type="SAM" id="MobiDB-lite"/>
    </source>
</evidence>
<dbReference type="EMBL" id="BARS01028982">
    <property type="protein sequence ID" value="GAG00186.1"/>
    <property type="molecule type" value="Genomic_DNA"/>
</dbReference>
<reference evidence="2" key="1">
    <citation type="journal article" date="2014" name="Front. Microbiol.">
        <title>High frequency of phylogenetically diverse reductive dehalogenase-homologous genes in deep subseafloor sedimentary metagenomes.</title>
        <authorList>
            <person name="Kawai M."/>
            <person name="Futagami T."/>
            <person name="Toyoda A."/>
            <person name="Takaki Y."/>
            <person name="Nishi S."/>
            <person name="Hori S."/>
            <person name="Arai W."/>
            <person name="Tsubouchi T."/>
            <person name="Morono Y."/>
            <person name="Uchiyama I."/>
            <person name="Ito T."/>
            <person name="Fujiyama A."/>
            <person name="Inagaki F."/>
            <person name="Takami H."/>
        </authorList>
    </citation>
    <scope>NUCLEOTIDE SEQUENCE</scope>
    <source>
        <strain evidence="2">Expedition CK06-06</strain>
    </source>
</reference>
<protein>
    <submittedName>
        <fullName evidence="2">Uncharacterized protein</fullName>
    </submittedName>
</protein>
<dbReference type="AlphaFoldDB" id="X0VI11"/>
<sequence length="132" mass="14271">MWKTVQEWFAGLGAWLTASQQTPSLEAIEDLLDENKIRAFYNVQKAHLQSGGRSRFAQILRGGGTPSDRPDQGSFVPGIPAGLDYEVHESEGPAGKGWKLIVYGMDAGVEKMLVIPHDGPPAGWVEVPSATP</sequence>
<organism evidence="2">
    <name type="scientific">marine sediment metagenome</name>
    <dbReference type="NCBI Taxonomy" id="412755"/>
    <lineage>
        <taxon>unclassified sequences</taxon>
        <taxon>metagenomes</taxon>
        <taxon>ecological metagenomes</taxon>
    </lineage>
</organism>
<comment type="caution">
    <text evidence="2">The sequence shown here is derived from an EMBL/GenBank/DDBJ whole genome shotgun (WGS) entry which is preliminary data.</text>
</comment>
<feature type="region of interest" description="Disordered" evidence="1">
    <location>
        <begin position="58"/>
        <end position="80"/>
    </location>
</feature>